<feature type="domain" description="EamA" evidence="7">
    <location>
        <begin position="15"/>
        <end position="145"/>
    </location>
</feature>
<evidence type="ECO:0000256" key="1">
    <source>
        <dbReference type="ARBA" id="ARBA00004651"/>
    </source>
</evidence>
<dbReference type="OrthoDB" id="9809509at2"/>
<keyword evidence="3 6" id="KW-0812">Transmembrane</keyword>
<comment type="subcellular location">
    <subcellularLocation>
        <location evidence="1">Cell membrane</location>
        <topology evidence="1">Multi-pass membrane protein</topology>
    </subcellularLocation>
</comment>
<keyword evidence="5 6" id="KW-0472">Membrane</keyword>
<dbReference type="AlphaFoldDB" id="A0A1Y1S404"/>
<evidence type="ECO:0000256" key="5">
    <source>
        <dbReference type="ARBA" id="ARBA00023136"/>
    </source>
</evidence>
<feature type="transmembrane region" description="Helical" evidence="6">
    <location>
        <begin position="161"/>
        <end position="181"/>
    </location>
</feature>
<keyword evidence="2" id="KW-1003">Cell membrane</keyword>
<dbReference type="InterPro" id="IPR037185">
    <property type="entry name" value="EmrE-like"/>
</dbReference>
<feature type="transmembrane region" description="Helical" evidence="6">
    <location>
        <begin position="38"/>
        <end position="57"/>
    </location>
</feature>
<dbReference type="InterPro" id="IPR050638">
    <property type="entry name" value="AA-Vitamin_Transporters"/>
</dbReference>
<dbReference type="STRING" id="1963862.B4O97_01115"/>
<feature type="transmembrane region" description="Helical" evidence="6">
    <location>
        <begin position="130"/>
        <end position="149"/>
    </location>
</feature>
<dbReference type="Pfam" id="PF00892">
    <property type="entry name" value="EamA"/>
    <property type="match status" value="1"/>
</dbReference>
<feature type="transmembrane region" description="Helical" evidence="6">
    <location>
        <begin position="103"/>
        <end position="121"/>
    </location>
</feature>
<feature type="transmembrane region" description="Helical" evidence="6">
    <location>
        <begin position="224"/>
        <end position="246"/>
    </location>
</feature>
<dbReference type="Proteomes" id="UP000192343">
    <property type="component" value="Unassembled WGS sequence"/>
</dbReference>
<evidence type="ECO:0000256" key="2">
    <source>
        <dbReference type="ARBA" id="ARBA00022475"/>
    </source>
</evidence>
<evidence type="ECO:0000313" key="9">
    <source>
        <dbReference type="Proteomes" id="UP000192343"/>
    </source>
</evidence>
<protein>
    <recommendedName>
        <fullName evidence="7">EamA domain-containing protein</fullName>
    </recommendedName>
</protein>
<evidence type="ECO:0000256" key="4">
    <source>
        <dbReference type="ARBA" id="ARBA00022989"/>
    </source>
</evidence>
<evidence type="ECO:0000259" key="7">
    <source>
        <dbReference type="Pfam" id="PF00892"/>
    </source>
</evidence>
<keyword evidence="9" id="KW-1185">Reference proteome</keyword>
<dbReference type="PANTHER" id="PTHR32322">
    <property type="entry name" value="INNER MEMBRANE TRANSPORTER"/>
    <property type="match status" value="1"/>
</dbReference>
<evidence type="ECO:0000313" key="8">
    <source>
        <dbReference type="EMBL" id="ORC38386.1"/>
    </source>
</evidence>
<gene>
    <name evidence="8" type="ORF">B4O97_01115</name>
</gene>
<sequence length="307" mass="32749">MVNPGLSYKVPSWALAVVSCLLWSSAFAGVKTGLQHAPPLFFAGLRFTLAGILLIPLAGSPLKYLRELRGSPFLPFKVGIFQTVLLYSLFFLSLNLVPGSVGAVVNGMLPLWAALAAHVLLKDDKMGRRMLVSLGIGFGGIVLLSVTRNGGVPGEIGGPELVGIFLMLGASFANVLGQIVVYHSRGTMNSMVLTSSQFILGGLMLLGISRIVEGAFVLPPAPVFWGALIYLGFLSAAAFSIWFHLLSVRGEKVSVIGIWQFLIPVAGAALSWLIIPGDDPSWPVFSGMILIASAIIYFFYPSNRSPE</sequence>
<dbReference type="EMBL" id="MWQY01000001">
    <property type="protein sequence ID" value="ORC38386.1"/>
    <property type="molecule type" value="Genomic_DNA"/>
</dbReference>
<keyword evidence="4 6" id="KW-1133">Transmembrane helix</keyword>
<evidence type="ECO:0000256" key="6">
    <source>
        <dbReference type="SAM" id="Phobius"/>
    </source>
</evidence>
<dbReference type="RefSeq" id="WP_083047463.1">
    <property type="nucleotide sequence ID" value="NZ_MWQY01000001.1"/>
</dbReference>
<feature type="transmembrane region" description="Helical" evidence="6">
    <location>
        <begin position="253"/>
        <end position="275"/>
    </location>
</feature>
<proteinExistence type="predicted"/>
<dbReference type="InterPro" id="IPR000620">
    <property type="entry name" value="EamA_dom"/>
</dbReference>
<comment type="caution">
    <text evidence="8">The sequence shown here is derived from an EMBL/GenBank/DDBJ whole genome shotgun (WGS) entry which is preliminary data.</text>
</comment>
<organism evidence="8 9">
    <name type="scientific">Marispirochaeta aestuarii</name>
    <dbReference type="NCBI Taxonomy" id="1963862"/>
    <lineage>
        <taxon>Bacteria</taxon>
        <taxon>Pseudomonadati</taxon>
        <taxon>Spirochaetota</taxon>
        <taxon>Spirochaetia</taxon>
        <taxon>Spirochaetales</taxon>
        <taxon>Spirochaetaceae</taxon>
        <taxon>Marispirochaeta</taxon>
    </lineage>
</organism>
<reference evidence="8 9" key="1">
    <citation type="submission" date="2017-03" db="EMBL/GenBank/DDBJ databases">
        <title>Draft Genome sequence of Marispirochaeta sp. strain JC444.</title>
        <authorList>
            <person name="Shivani Y."/>
            <person name="Subhash Y."/>
            <person name="Sasikala C."/>
            <person name="Ramana C."/>
        </authorList>
    </citation>
    <scope>NUCLEOTIDE SEQUENCE [LARGE SCALE GENOMIC DNA]</scope>
    <source>
        <strain evidence="8 9">JC444</strain>
    </source>
</reference>
<dbReference type="GO" id="GO:0005886">
    <property type="term" value="C:plasma membrane"/>
    <property type="evidence" value="ECO:0007669"/>
    <property type="project" value="UniProtKB-SubCell"/>
</dbReference>
<dbReference type="PANTHER" id="PTHR32322:SF18">
    <property type="entry name" value="S-ADENOSYLMETHIONINE_S-ADENOSYLHOMOCYSTEINE TRANSPORTER"/>
    <property type="match status" value="1"/>
</dbReference>
<name>A0A1Y1S404_9SPIO</name>
<feature type="transmembrane region" description="Helical" evidence="6">
    <location>
        <begin position="78"/>
        <end position="97"/>
    </location>
</feature>
<accession>A0A1Y1S404</accession>
<feature type="transmembrane region" description="Helical" evidence="6">
    <location>
        <begin position="193"/>
        <end position="212"/>
    </location>
</feature>
<dbReference type="SUPFAM" id="SSF103481">
    <property type="entry name" value="Multidrug resistance efflux transporter EmrE"/>
    <property type="match status" value="2"/>
</dbReference>
<feature type="transmembrane region" description="Helical" evidence="6">
    <location>
        <begin position="281"/>
        <end position="300"/>
    </location>
</feature>
<evidence type="ECO:0000256" key="3">
    <source>
        <dbReference type="ARBA" id="ARBA00022692"/>
    </source>
</evidence>